<dbReference type="FunFam" id="1.25.40.20:FF:000195">
    <property type="entry name" value="Kinase D-interacting substrate of 220 kDa"/>
    <property type="match status" value="1"/>
</dbReference>
<feature type="repeat" description="ANK" evidence="1">
    <location>
        <begin position="376"/>
        <end position="399"/>
    </location>
</feature>
<evidence type="ECO:0008006" key="8">
    <source>
        <dbReference type="Google" id="ProtNLM"/>
    </source>
</evidence>
<keyword evidence="1" id="KW-0040">ANK repeat</keyword>
<proteinExistence type="predicted"/>
<feature type="region of interest" description="Disordered" evidence="2">
    <location>
        <begin position="1519"/>
        <end position="1598"/>
    </location>
</feature>
<feature type="repeat" description="ANK" evidence="1">
    <location>
        <begin position="111"/>
        <end position="143"/>
    </location>
</feature>
<feature type="transmembrane region" description="Helical" evidence="3">
    <location>
        <begin position="533"/>
        <end position="553"/>
    </location>
</feature>
<evidence type="ECO:0000313" key="6">
    <source>
        <dbReference type="EMBL" id="KAK3516785.1"/>
    </source>
</evidence>
<evidence type="ECO:0000256" key="3">
    <source>
        <dbReference type="SAM" id="Phobius"/>
    </source>
</evidence>
<feature type="region of interest" description="Disordered" evidence="2">
    <location>
        <begin position="1413"/>
        <end position="1464"/>
    </location>
</feature>
<feature type="compositionally biased region" description="Polar residues" evidence="2">
    <location>
        <begin position="1680"/>
        <end position="1691"/>
    </location>
</feature>
<dbReference type="PANTHER" id="PTHR24116">
    <property type="entry name" value="KINASE D-INTERACTING SUBSTRATE OF 220 KDA"/>
    <property type="match status" value="1"/>
</dbReference>
<dbReference type="InterPro" id="IPR057092">
    <property type="entry name" value="SAM_KIDINS220"/>
</dbReference>
<dbReference type="GO" id="GO:0030165">
    <property type="term" value="F:PDZ domain binding"/>
    <property type="evidence" value="ECO:0007669"/>
    <property type="project" value="TreeGrafter"/>
</dbReference>
<keyword evidence="3" id="KW-1133">Transmembrane helix</keyword>
<keyword evidence="7" id="KW-1185">Reference proteome</keyword>
<dbReference type="Pfam" id="PF23307">
    <property type="entry name" value="SAM_KIDINS220"/>
    <property type="match status" value="1"/>
</dbReference>
<keyword evidence="3" id="KW-0472">Membrane</keyword>
<feature type="repeat" description="ANK" evidence="1">
    <location>
        <begin position="145"/>
        <end position="177"/>
    </location>
</feature>
<dbReference type="Pfam" id="PF00023">
    <property type="entry name" value="Ank"/>
    <property type="match status" value="2"/>
</dbReference>
<dbReference type="InterPro" id="IPR002110">
    <property type="entry name" value="Ankyrin_rpt"/>
</dbReference>
<evidence type="ECO:0000259" key="4">
    <source>
        <dbReference type="Pfam" id="PF07693"/>
    </source>
</evidence>
<feature type="region of interest" description="Disordered" evidence="2">
    <location>
        <begin position="1301"/>
        <end position="1333"/>
    </location>
</feature>
<feature type="compositionally biased region" description="Polar residues" evidence="2">
    <location>
        <begin position="1573"/>
        <end position="1586"/>
    </location>
</feature>
<dbReference type="Proteomes" id="UP001274896">
    <property type="component" value="Unassembled WGS sequence"/>
</dbReference>
<feature type="compositionally biased region" description="Polar residues" evidence="2">
    <location>
        <begin position="1357"/>
        <end position="1370"/>
    </location>
</feature>
<feature type="repeat" description="ANK" evidence="1">
    <location>
        <begin position="178"/>
        <end position="210"/>
    </location>
</feature>
<name>A0AAE0QAG4_9TELE</name>
<feature type="transmembrane region" description="Helical" evidence="3">
    <location>
        <begin position="506"/>
        <end position="526"/>
    </location>
</feature>
<keyword evidence="3" id="KW-0812">Transmembrane</keyword>
<evidence type="ECO:0000256" key="2">
    <source>
        <dbReference type="SAM" id="MobiDB-lite"/>
    </source>
</evidence>
<feature type="repeat" description="ANK" evidence="1">
    <location>
        <begin position="78"/>
        <end position="110"/>
    </location>
</feature>
<dbReference type="PROSITE" id="PS50297">
    <property type="entry name" value="ANK_REP_REGION"/>
    <property type="match status" value="9"/>
</dbReference>
<comment type="caution">
    <text evidence="6">The sequence shown here is derived from an EMBL/GenBank/DDBJ whole genome shotgun (WGS) entry which is preliminary data.</text>
</comment>
<dbReference type="FunFam" id="1.25.40.20:FF:000030">
    <property type="entry name" value="Kinase D-interacting substrate of 220 kDa"/>
    <property type="match status" value="1"/>
</dbReference>
<feature type="domain" description="KAP NTPase" evidence="4">
    <location>
        <begin position="449"/>
        <end position="979"/>
    </location>
</feature>
<dbReference type="Gene3D" id="1.25.40.20">
    <property type="entry name" value="Ankyrin repeat-containing domain"/>
    <property type="match status" value="2"/>
</dbReference>
<feature type="repeat" description="ANK" evidence="1">
    <location>
        <begin position="244"/>
        <end position="276"/>
    </location>
</feature>
<feature type="compositionally biased region" description="Low complexity" evidence="2">
    <location>
        <begin position="1371"/>
        <end position="1383"/>
    </location>
</feature>
<dbReference type="Pfam" id="PF12796">
    <property type="entry name" value="Ank_2"/>
    <property type="match status" value="4"/>
</dbReference>
<dbReference type="SMART" id="SM00248">
    <property type="entry name" value="ANK"/>
    <property type="match status" value="11"/>
</dbReference>
<feature type="compositionally biased region" description="Polar residues" evidence="2">
    <location>
        <begin position="1321"/>
        <end position="1333"/>
    </location>
</feature>
<feature type="compositionally biased region" description="Basic and acidic residues" evidence="2">
    <location>
        <begin position="1537"/>
        <end position="1549"/>
    </location>
</feature>
<feature type="transmembrane region" description="Helical" evidence="3">
    <location>
        <begin position="721"/>
        <end position="741"/>
    </location>
</feature>
<feature type="repeat" description="ANK" evidence="1">
    <location>
        <begin position="343"/>
        <end position="375"/>
    </location>
</feature>
<dbReference type="PANTHER" id="PTHR24116:SF2">
    <property type="entry name" value="KINASE D-INTERACTING SUBSTRATE OF 220 KDA B"/>
    <property type="match status" value="1"/>
</dbReference>
<organism evidence="6 7">
    <name type="scientific">Hemibagrus guttatus</name>
    <dbReference type="NCBI Taxonomy" id="175788"/>
    <lineage>
        <taxon>Eukaryota</taxon>
        <taxon>Metazoa</taxon>
        <taxon>Chordata</taxon>
        <taxon>Craniata</taxon>
        <taxon>Vertebrata</taxon>
        <taxon>Euteleostomi</taxon>
        <taxon>Actinopterygii</taxon>
        <taxon>Neopterygii</taxon>
        <taxon>Teleostei</taxon>
        <taxon>Ostariophysi</taxon>
        <taxon>Siluriformes</taxon>
        <taxon>Bagridae</taxon>
        <taxon>Hemibagrus</taxon>
    </lineage>
</organism>
<accession>A0AAE0QAG4</accession>
<feature type="compositionally biased region" description="Basic and acidic residues" evidence="2">
    <location>
        <begin position="1431"/>
        <end position="1446"/>
    </location>
</feature>
<dbReference type="PRINTS" id="PR01415">
    <property type="entry name" value="ANKYRIN"/>
</dbReference>
<feature type="compositionally biased region" description="Low complexity" evidence="2">
    <location>
        <begin position="1699"/>
        <end position="1712"/>
    </location>
</feature>
<dbReference type="SUPFAM" id="SSF48403">
    <property type="entry name" value="Ankyrin repeat"/>
    <property type="match status" value="1"/>
</dbReference>
<protein>
    <recommendedName>
        <fullName evidence="8">KAP NTPase domain-containing protein</fullName>
    </recommendedName>
</protein>
<dbReference type="InterPro" id="IPR011646">
    <property type="entry name" value="KAP_P-loop"/>
</dbReference>
<feature type="transmembrane region" description="Helical" evidence="3">
    <location>
        <begin position="689"/>
        <end position="709"/>
    </location>
</feature>
<feature type="repeat" description="ANK" evidence="1">
    <location>
        <begin position="45"/>
        <end position="77"/>
    </location>
</feature>
<feature type="region of interest" description="Disordered" evidence="2">
    <location>
        <begin position="1644"/>
        <end position="1716"/>
    </location>
</feature>
<dbReference type="InterPro" id="IPR052771">
    <property type="entry name" value="Neurotrophin_sig_adaptor"/>
</dbReference>
<evidence type="ECO:0000259" key="5">
    <source>
        <dbReference type="Pfam" id="PF23307"/>
    </source>
</evidence>
<feature type="region of interest" description="Disordered" evidence="2">
    <location>
        <begin position="1470"/>
        <end position="1489"/>
    </location>
</feature>
<dbReference type="Pfam" id="PF07693">
    <property type="entry name" value="KAP_NTPase"/>
    <property type="match status" value="1"/>
</dbReference>
<feature type="domain" description="Kinase D-interacting substrate of 220 kDa-like SAM" evidence="5">
    <location>
        <begin position="1220"/>
        <end position="1305"/>
    </location>
</feature>
<gene>
    <name evidence="6" type="ORF">QTP70_023665</name>
</gene>
<feature type="repeat" description="ANK" evidence="1">
    <location>
        <begin position="211"/>
        <end position="243"/>
    </location>
</feature>
<dbReference type="PROSITE" id="PS50088">
    <property type="entry name" value="ANK_REPEAT"/>
    <property type="match status" value="10"/>
</dbReference>
<evidence type="ECO:0000313" key="7">
    <source>
        <dbReference type="Proteomes" id="UP001274896"/>
    </source>
</evidence>
<feature type="compositionally biased region" description="Low complexity" evidence="2">
    <location>
        <begin position="1644"/>
        <end position="1679"/>
    </location>
</feature>
<reference evidence="6" key="1">
    <citation type="submission" date="2023-06" db="EMBL/GenBank/DDBJ databases">
        <title>Male Hemibagrus guttatus genome.</title>
        <authorList>
            <person name="Bian C."/>
        </authorList>
    </citation>
    <scope>NUCLEOTIDE SEQUENCE</scope>
    <source>
        <strain evidence="6">Male_cb2023</strain>
        <tissue evidence="6">Muscle</tissue>
    </source>
</reference>
<feature type="compositionally biased region" description="Basic and acidic residues" evidence="2">
    <location>
        <begin position="1556"/>
        <end position="1572"/>
    </location>
</feature>
<evidence type="ECO:0000256" key="1">
    <source>
        <dbReference type="PROSITE-ProRule" id="PRU00023"/>
    </source>
</evidence>
<dbReference type="GO" id="GO:0019887">
    <property type="term" value="F:protein kinase regulator activity"/>
    <property type="evidence" value="ECO:0007669"/>
    <property type="project" value="TreeGrafter"/>
</dbReference>
<sequence length="1752" mass="194211">MDTTTSIKMTTIAIQNLFSYVEEENLAALKAHLEKFKEVDGRSDNGQTPLMLAAEQGSLEIVQELIRRGANVNLDDVDCWSALISAAKEGHVEVVKELLENSAYIEHRDMGGWTALMWAAYKGRVEVAKVLLENGANPNTTGQQYSVYPIIWAAGRGHAEIVELLLNQGAKVNCSDKYGTTPLIWAARKGHYDCVMHLLENGADVDQEGANSMTALIVAVKGGYTEVVKELLKRNPNVNMTDKDGNTALMIAAKEGYTEIVQDLLDAGTYVNIPDRSGDTVLIGAVRGGHVEIVRALLHKYADIDIRGQDNKTALYWAVEKGNATMVRDILQCNPDTETTTKDSETPLIKATKMRNIEIVELLLDKGAKVSAVDKKGDTPLHIAIRGRSRRLAELLLRNPKDGRLLYKPNKAGETPYNIDCSHQKSILTQIFGARHLSPTETDGDMLGYDLYSSALADILSEPTMQPPICVGLYAQWGSGKSFLLKKLEDEMKTFAGQQIEPLFQFSWLVVFLSLLLCGSVALILGFTVDPKLAIAVSLSLLALLYLFFVSWLQGNLALMHFFYSSSSSVVVYFGSRREGESWNWAWVLSTRLARHIGYLELLLKLMFVNPPQLPEQTTRALPVRFLFTDYNRLSSVGGETSMAEMIATLSDACEREFGFMASRLFRVFKTEDTQGKKKWKKTCCIPSFVIFLFILGCLITGMALLAVFKVDSQNQTVNAVLVAMASVVGLVLLLNCKTWWQVTDSVLNSQRKRLHSAANKMQKLKSEGFMKVLKSEVELLAKMAKTIDSFTQNQTRLVVIIDGLDSCEQDKVLQMLDTVRVLFSKGPFISIFASDPHIIIKAINQNLNSVLRDSNINGHDYMRNIVHLPVFLNSRGLSSAKKMCAPAPANGETGNSEGWHEELDRKLSQNSLGEMAKLGSKTTLNRRDTYRRRQMQRSVTRQMSFDLSKLLVTEDWFSDISPQTMRRLLNIVSVTGRLLRANQITFNWDRLASWINLTEQWPYRTSWLILYLEETDGIPDQASLKTIYERISKNIPTTKDVEPLLEIDGDVRSFEVFLSSRTPVLAARDIRTFLPCTVNLDPKLREIIADVRAAREQMNMGGVTYPTLPLQDPAIRPTSIYSQHSSACSPTASYNGPYNATGVSPQPHSAFYSGIAGPQHPYYNRPYFPHHVYVLPRHYTGSTHLTHTPAPPRPFIKATHPREPSSAIGTASVVSGTPPVLLSTMNTDMVCECLRGIEGIDQAMLAQYTATIKKANVNGRVLSQCNLDELKKEMNMNFGDWQLFRGNVMDLRHLEGEVLHEEAPSEQGSNVVAHGETSRNRGTSGQGANNDTSPMYNFNLSFEELSNVGLDELQRNPNPSWMNTTHRTPSMSSLNSQESSNEICKLTDKQQAEYRNAYQEYIASMAQLEATGSGLEKPVQPHPGQFMHSNSDDKNKDGGDQDGRKSYSKRAGGKPAVDATDYASNEAATLDPISEEDEKVDHGSSKSLLGRKSSAEKLGLFQSADLKLKAAGGLRYQKLTSDDEESEESDNTPLIKDGKKVEPKHSENEDSSLAKGKEYHSDGMLDKKDSSDSGVRSNESSPNHSLQDEEADLSQSERSNLIELDEESLARKRGLPNSLSGLQDPAVARMSICSEDQCSLLASSPEESWPSSRSYNLNRTPSNNTLNNNTNTQQGNRPRQPNESSNTTASEVIVTPGSSSTTTTSTSTSSTHNENVRVVHLKRGLNPGDPPEICTVTSDTVVFSEERESIL</sequence>
<feature type="region of interest" description="Disordered" evidence="2">
    <location>
        <begin position="1357"/>
        <end position="1383"/>
    </location>
</feature>
<feature type="repeat" description="ANK" evidence="1">
    <location>
        <begin position="277"/>
        <end position="309"/>
    </location>
</feature>
<dbReference type="EMBL" id="JAUCMX010000019">
    <property type="protein sequence ID" value="KAK3516785.1"/>
    <property type="molecule type" value="Genomic_DNA"/>
</dbReference>
<dbReference type="InterPro" id="IPR036770">
    <property type="entry name" value="Ankyrin_rpt-contain_sf"/>
</dbReference>